<dbReference type="EMBL" id="KN819353">
    <property type="protein sequence ID" value="KIJ13327.1"/>
    <property type="molecule type" value="Genomic_DNA"/>
</dbReference>
<accession>A0A0C9U0R6</accession>
<evidence type="ECO:0000313" key="2">
    <source>
        <dbReference type="EMBL" id="KIJ13327.1"/>
    </source>
</evidence>
<proteinExistence type="predicted"/>
<dbReference type="Proteomes" id="UP000053647">
    <property type="component" value="Unassembled WGS sequence"/>
</dbReference>
<reference evidence="3" key="2">
    <citation type="submission" date="2015-01" db="EMBL/GenBank/DDBJ databases">
        <title>Evolutionary Origins and Diversification of the Mycorrhizal Mutualists.</title>
        <authorList>
            <consortium name="DOE Joint Genome Institute"/>
            <consortium name="Mycorrhizal Genomics Consortium"/>
            <person name="Kohler A."/>
            <person name="Kuo A."/>
            <person name="Nagy L.G."/>
            <person name="Floudas D."/>
            <person name="Copeland A."/>
            <person name="Barry K.W."/>
            <person name="Cichocki N."/>
            <person name="Veneault-Fourrey C."/>
            <person name="LaButti K."/>
            <person name="Lindquist E.A."/>
            <person name="Lipzen A."/>
            <person name="Lundell T."/>
            <person name="Morin E."/>
            <person name="Murat C."/>
            <person name="Riley R."/>
            <person name="Ohm R."/>
            <person name="Sun H."/>
            <person name="Tunlid A."/>
            <person name="Henrissat B."/>
            <person name="Grigoriev I.V."/>
            <person name="Hibbett D.S."/>
            <person name="Martin F."/>
        </authorList>
    </citation>
    <scope>NUCLEOTIDE SEQUENCE [LARGE SCALE GENOMIC DNA]</scope>
    <source>
        <strain evidence="3">ATCC 200175</strain>
    </source>
</reference>
<dbReference type="AlphaFoldDB" id="A0A0C9U0R6"/>
<keyword evidence="3" id="KW-1185">Reference proteome</keyword>
<evidence type="ECO:0000313" key="3">
    <source>
        <dbReference type="Proteomes" id="UP000053647"/>
    </source>
</evidence>
<name>A0A0C9U0R6_PAXIN</name>
<sequence length="113" mass="12321">MPTRYVLDDEEPDQLGHQVEDIRLSASFTQEKDDLITFAAALTLPMEGMVADLTTCTKECLAANSQRADEPRFSALFSNGRKRNPAAGASIPLLTGPEHHSEPPSPHEHPPVS</sequence>
<evidence type="ECO:0000256" key="1">
    <source>
        <dbReference type="SAM" id="MobiDB-lite"/>
    </source>
</evidence>
<dbReference type="OrthoDB" id="2693302at2759"/>
<organism evidence="2 3">
    <name type="scientific">Paxillus involutus ATCC 200175</name>
    <dbReference type="NCBI Taxonomy" id="664439"/>
    <lineage>
        <taxon>Eukaryota</taxon>
        <taxon>Fungi</taxon>
        <taxon>Dikarya</taxon>
        <taxon>Basidiomycota</taxon>
        <taxon>Agaricomycotina</taxon>
        <taxon>Agaricomycetes</taxon>
        <taxon>Agaricomycetidae</taxon>
        <taxon>Boletales</taxon>
        <taxon>Paxilineae</taxon>
        <taxon>Paxillaceae</taxon>
        <taxon>Paxillus</taxon>
    </lineage>
</organism>
<protein>
    <submittedName>
        <fullName evidence="2">Uncharacterized protein</fullName>
    </submittedName>
</protein>
<gene>
    <name evidence="2" type="ORF">PAXINDRAFT_100784</name>
</gene>
<dbReference type="HOGENOM" id="CLU_171257_0_0_1"/>
<reference evidence="2 3" key="1">
    <citation type="submission" date="2014-06" db="EMBL/GenBank/DDBJ databases">
        <authorList>
            <consortium name="DOE Joint Genome Institute"/>
            <person name="Kuo A."/>
            <person name="Kohler A."/>
            <person name="Nagy L.G."/>
            <person name="Floudas D."/>
            <person name="Copeland A."/>
            <person name="Barry K.W."/>
            <person name="Cichocki N."/>
            <person name="Veneault-Fourrey C."/>
            <person name="LaButti K."/>
            <person name="Lindquist E.A."/>
            <person name="Lipzen A."/>
            <person name="Lundell T."/>
            <person name="Morin E."/>
            <person name="Murat C."/>
            <person name="Sun H."/>
            <person name="Tunlid A."/>
            <person name="Henrissat B."/>
            <person name="Grigoriev I.V."/>
            <person name="Hibbett D.S."/>
            <person name="Martin F."/>
            <person name="Nordberg H.P."/>
            <person name="Cantor M.N."/>
            <person name="Hua S.X."/>
        </authorList>
    </citation>
    <scope>NUCLEOTIDE SEQUENCE [LARGE SCALE GENOMIC DNA]</scope>
    <source>
        <strain evidence="2 3">ATCC 200175</strain>
    </source>
</reference>
<feature type="compositionally biased region" description="Basic and acidic residues" evidence="1">
    <location>
        <begin position="97"/>
        <end position="113"/>
    </location>
</feature>
<feature type="region of interest" description="Disordered" evidence="1">
    <location>
        <begin position="74"/>
        <end position="113"/>
    </location>
</feature>